<dbReference type="Proteomes" id="UP000070401">
    <property type="component" value="Unassembled WGS sequence"/>
</dbReference>
<protein>
    <submittedName>
        <fullName evidence="1">Uncharacterized protein</fullName>
    </submittedName>
</protein>
<comment type="caution">
    <text evidence="1">The sequence shown here is derived from an EMBL/GenBank/DDBJ whole genome shotgun (WGS) entry which is preliminary data.</text>
</comment>
<organism evidence="1 2">
    <name type="scientific">Fusobacterium nucleatum</name>
    <dbReference type="NCBI Taxonomy" id="851"/>
    <lineage>
        <taxon>Bacteria</taxon>
        <taxon>Fusobacteriati</taxon>
        <taxon>Fusobacteriota</taxon>
        <taxon>Fusobacteriia</taxon>
        <taxon>Fusobacteriales</taxon>
        <taxon>Fusobacteriaceae</taxon>
        <taxon>Fusobacterium</taxon>
    </lineage>
</organism>
<name>A0A133P0U7_FUSNU</name>
<evidence type="ECO:0000313" key="1">
    <source>
        <dbReference type="EMBL" id="KXA22144.1"/>
    </source>
</evidence>
<proteinExistence type="predicted"/>
<dbReference type="EMBL" id="LRPY01000099">
    <property type="protein sequence ID" value="KXA22144.1"/>
    <property type="molecule type" value="Genomic_DNA"/>
</dbReference>
<sequence>MLHWKTYIKHWKDKELQGLTIVEAVEKILEMEEKNGKEIKRA</sequence>
<keyword evidence="2" id="KW-1185">Reference proteome</keyword>
<dbReference type="RefSeq" id="WP_261787755.1">
    <property type="nucleotide sequence ID" value="NZ_KQ956688.1"/>
</dbReference>
<gene>
    <name evidence="1" type="ORF">HMPREF3221_01024</name>
</gene>
<reference evidence="2" key="1">
    <citation type="submission" date="2016-01" db="EMBL/GenBank/DDBJ databases">
        <authorList>
            <person name="Mitreva M."/>
            <person name="Pepin K.H."/>
            <person name="Mihindukulasuriya K.A."/>
            <person name="Fulton R."/>
            <person name="Fronick C."/>
            <person name="O'Laughlin M."/>
            <person name="Miner T."/>
            <person name="Herter B."/>
            <person name="Rosa B.A."/>
            <person name="Cordes M."/>
            <person name="Tomlinson C."/>
            <person name="Wollam A."/>
            <person name="Palsikar V.B."/>
            <person name="Mardis E.R."/>
            <person name="Wilson R.K."/>
        </authorList>
    </citation>
    <scope>NUCLEOTIDE SEQUENCE [LARGE SCALE GENOMIC DNA]</scope>
    <source>
        <strain evidence="2">MJR7757B</strain>
    </source>
</reference>
<dbReference type="AlphaFoldDB" id="A0A133P0U7"/>
<evidence type="ECO:0000313" key="2">
    <source>
        <dbReference type="Proteomes" id="UP000070401"/>
    </source>
</evidence>
<accession>A0A133P0U7</accession>